<sequence length="102" mass="10920">MANTNLGCSAINCVYNTSGECYSGSIKVDGRQATTTSHTCCSTFRDQDTCGFTNSADECDCVKTSNIDCKACNCKYNENENCTAPSVKINSVNASCETFCCK</sequence>
<proteinExistence type="predicted"/>
<feature type="domain" description="DUF1540" evidence="1">
    <location>
        <begin position="67"/>
        <end position="102"/>
    </location>
</feature>
<dbReference type="EMBL" id="JACRWE010000002">
    <property type="protein sequence ID" value="MBC5996264.1"/>
    <property type="molecule type" value="Genomic_DNA"/>
</dbReference>
<accession>A0ABR7JMW3</accession>
<gene>
    <name evidence="2" type="ORF">H8923_05775</name>
</gene>
<dbReference type="InterPro" id="IPR011437">
    <property type="entry name" value="DUF1540"/>
</dbReference>
<dbReference type="Pfam" id="PF07561">
    <property type="entry name" value="DUF1540"/>
    <property type="match status" value="2"/>
</dbReference>
<evidence type="ECO:0000313" key="3">
    <source>
        <dbReference type="Proteomes" id="UP000609849"/>
    </source>
</evidence>
<dbReference type="Proteomes" id="UP000609849">
    <property type="component" value="Unassembled WGS sequence"/>
</dbReference>
<name>A0ABR7JMW3_9FIRM</name>
<feature type="domain" description="DUF1540" evidence="1">
    <location>
        <begin position="7"/>
        <end position="44"/>
    </location>
</feature>
<evidence type="ECO:0000259" key="1">
    <source>
        <dbReference type="Pfam" id="PF07561"/>
    </source>
</evidence>
<protein>
    <submittedName>
        <fullName evidence="2">DUF1540 domain-containing protein</fullName>
    </submittedName>
</protein>
<dbReference type="RefSeq" id="WP_153972098.1">
    <property type="nucleotide sequence ID" value="NZ_JACRWE010000002.1"/>
</dbReference>
<organism evidence="2 3">
    <name type="scientific">Romboutsia faecis</name>
    <dbReference type="NCBI Taxonomy" id="2764597"/>
    <lineage>
        <taxon>Bacteria</taxon>
        <taxon>Bacillati</taxon>
        <taxon>Bacillota</taxon>
        <taxon>Clostridia</taxon>
        <taxon>Peptostreptococcales</taxon>
        <taxon>Peptostreptococcaceae</taxon>
        <taxon>Romboutsia</taxon>
    </lineage>
</organism>
<reference evidence="2 3" key="1">
    <citation type="submission" date="2020-08" db="EMBL/GenBank/DDBJ databases">
        <authorList>
            <person name="Liu C."/>
            <person name="Sun Q."/>
        </authorList>
    </citation>
    <scope>NUCLEOTIDE SEQUENCE [LARGE SCALE GENOMIC DNA]</scope>
    <source>
        <strain evidence="2 3">NSJ-18</strain>
    </source>
</reference>
<keyword evidence="3" id="KW-1185">Reference proteome</keyword>
<comment type="caution">
    <text evidence="2">The sequence shown here is derived from an EMBL/GenBank/DDBJ whole genome shotgun (WGS) entry which is preliminary data.</text>
</comment>
<evidence type="ECO:0000313" key="2">
    <source>
        <dbReference type="EMBL" id="MBC5996264.1"/>
    </source>
</evidence>